<evidence type="ECO:0000313" key="10">
    <source>
        <dbReference type="Proteomes" id="UP000003163"/>
    </source>
</evidence>
<organism evidence="9 10">
    <name type="scientific">Edhazardia aedis (strain USNM 41457)</name>
    <name type="common">Microsporidian parasite</name>
    <dbReference type="NCBI Taxonomy" id="1003232"/>
    <lineage>
        <taxon>Eukaryota</taxon>
        <taxon>Fungi</taxon>
        <taxon>Fungi incertae sedis</taxon>
        <taxon>Microsporidia</taxon>
        <taxon>Edhazardia</taxon>
    </lineage>
</organism>
<dbReference type="GO" id="GO:0006412">
    <property type="term" value="P:translation"/>
    <property type="evidence" value="ECO:0007669"/>
    <property type="project" value="InterPro"/>
</dbReference>
<keyword evidence="3 6" id="KW-0687">Ribonucleoprotein</keyword>
<feature type="domain" description="S5 DRBM" evidence="8">
    <location>
        <begin position="65"/>
        <end position="128"/>
    </location>
</feature>
<dbReference type="PROSITE" id="PS50881">
    <property type="entry name" value="S5_DSRBD"/>
    <property type="match status" value="1"/>
</dbReference>
<dbReference type="InterPro" id="IPR014721">
    <property type="entry name" value="Ribsml_uS5_D2-typ_fold_subgr"/>
</dbReference>
<dbReference type="PANTHER" id="PTHR13718">
    <property type="entry name" value="RIBOSOMAL S SUBUNIT"/>
    <property type="match status" value="1"/>
</dbReference>
<dbReference type="InterPro" id="IPR013810">
    <property type="entry name" value="Ribosomal_uS5_N"/>
</dbReference>
<dbReference type="AlphaFoldDB" id="J9D897"/>
<keyword evidence="2 6" id="KW-0689">Ribosomal protein</keyword>
<dbReference type="STRING" id="1003232.J9D897"/>
<dbReference type="FunFam" id="3.30.160.20:FF:000002">
    <property type="entry name" value="40S ribosomal protein S2"/>
    <property type="match status" value="1"/>
</dbReference>
<dbReference type="HOGENOM" id="CLU_065898_0_3_1"/>
<dbReference type="InterPro" id="IPR018192">
    <property type="entry name" value="Ribosomal_uS5_N_CS"/>
</dbReference>
<evidence type="ECO:0000256" key="7">
    <source>
        <dbReference type="RuleBase" id="RU003823"/>
    </source>
</evidence>
<evidence type="ECO:0000256" key="5">
    <source>
        <dbReference type="ARBA" id="ARBA00035407"/>
    </source>
</evidence>
<dbReference type="Gene3D" id="3.30.160.20">
    <property type="match status" value="1"/>
</dbReference>
<proteinExistence type="inferred from homology"/>
<dbReference type="SUPFAM" id="SSF54211">
    <property type="entry name" value="Ribosomal protein S5 domain 2-like"/>
    <property type="match status" value="1"/>
</dbReference>
<dbReference type="InterPro" id="IPR020568">
    <property type="entry name" value="Ribosomal_Su5_D2-typ_SF"/>
</dbReference>
<dbReference type="GO" id="GO:0003723">
    <property type="term" value="F:RNA binding"/>
    <property type="evidence" value="ECO:0007669"/>
    <property type="project" value="InterPro"/>
</dbReference>
<name>J9D897_EDHAE</name>
<dbReference type="InParanoid" id="J9D897"/>
<dbReference type="OMA" id="PYEEWSD"/>
<evidence type="ECO:0000256" key="3">
    <source>
        <dbReference type="ARBA" id="ARBA00023274"/>
    </source>
</evidence>
<evidence type="ECO:0000256" key="1">
    <source>
        <dbReference type="ARBA" id="ARBA00008945"/>
    </source>
</evidence>
<dbReference type="InterPro" id="IPR000851">
    <property type="entry name" value="Ribosomal_uS5"/>
</dbReference>
<dbReference type="VEuPathDB" id="MicrosporidiaDB:EDEG_01712"/>
<dbReference type="Proteomes" id="UP000003163">
    <property type="component" value="Unassembled WGS sequence"/>
</dbReference>
<comment type="caution">
    <text evidence="9">The sequence shown here is derived from an EMBL/GenBank/DDBJ whole genome shotgun (WGS) entry which is preliminary data.</text>
</comment>
<dbReference type="GO" id="GO:0022627">
    <property type="term" value="C:cytosolic small ribosomal subunit"/>
    <property type="evidence" value="ECO:0007669"/>
    <property type="project" value="TreeGrafter"/>
</dbReference>
<evidence type="ECO:0000256" key="2">
    <source>
        <dbReference type="ARBA" id="ARBA00022980"/>
    </source>
</evidence>
<dbReference type="SUPFAM" id="SSF54768">
    <property type="entry name" value="dsRNA-binding domain-like"/>
    <property type="match status" value="1"/>
</dbReference>
<keyword evidence="10" id="KW-1185">Reference proteome</keyword>
<comment type="similarity">
    <text evidence="1 7">Belongs to the universal ribosomal protein uS5 family.</text>
</comment>
<dbReference type="FunCoup" id="J9D897">
    <property type="interactions" value="178"/>
</dbReference>
<evidence type="ECO:0000313" key="9">
    <source>
        <dbReference type="EMBL" id="EJW04001.1"/>
    </source>
</evidence>
<dbReference type="NCBIfam" id="TIGR01020">
    <property type="entry name" value="uS5_euk_arch"/>
    <property type="match status" value="1"/>
</dbReference>
<dbReference type="Pfam" id="PF00333">
    <property type="entry name" value="Ribosomal_S5"/>
    <property type="match status" value="1"/>
</dbReference>
<accession>J9D897</accession>
<dbReference type="Pfam" id="PF03719">
    <property type="entry name" value="Ribosomal_S5_C"/>
    <property type="match status" value="1"/>
</dbReference>
<dbReference type="InterPro" id="IPR005324">
    <property type="entry name" value="Ribosomal_uS5_C"/>
</dbReference>
<evidence type="ECO:0000256" key="4">
    <source>
        <dbReference type="ARBA" id="ARBA00035255"/>
    </source>
</evidence>
<dbReference type="FunFam" id="3.30.230.10:FF:000004">
    <property type="entry name" value="40S ribosomal protein S2"/>
    <property type="match status" value="1"/>
</dbReference>
<dbReference type="GO" id="GO:0003735">
    <property type="term" value="F:structural constituent of ribosome"/>
    <property type="evidence" value="ECO:0007669"/>
    <property type="project" value="UniProtKB-UniRule"/>
</dbReference>
<dbReference type="InterPro" id="IPR005711">
    <property type="entry name" value="Ribosomal_uS5_euk/arc"/>
</dbReference>
<sequence length="247" mass="27258">MNQEEAPRASPRPRMRQEPIKDEWFPKTGLGFLVKQDMIDADTIFKFNIPIKEVEIIDHLFADTLKDHVLVIKSIQKQTKAGQRTRIKAVVAVGDCKGYIGLGVKAAKEAATAIRGALQKAKLNIRPVRLGHWGEKFGEEHTVPVKNTGKCGSVSIRVIPAPKGSGIRAAPVVKKIFQLAGVKDVFTNSKGNTATNENFVKAAVTALENASAFFTPDMWEKPEPQRNPLIEFSNVISDFESKINITQ</sequence>
<reference evidence="9 10" key="1">
    <citation type="submission" date="2011-08" db="EMBL/GenBank/DDBJ databases">
        <authorList>
            <person name="Liu Z.J."/>
            <person name="Shi F.L."/>
            <person name="Lu J.Q."/>
            <person name="Li M."/>
            <person name="Wang Z.L."/>
        </authorList>
    </citation>
    <scope>NUCLEOTIDE SEQUENCE [LARGE SCALE GENOMIC DNA]</scope>
    <source>
        <strain evidence="9 10">USNM 41457</strain>
    </source>
</reference>
<gene>
    <name evidence="9" type="ORF">EDEG_01712</name>
</gene>
<evidence type="ECO:0000256" key="6">
    <source>
        <dbReference type="PROSITE-ProRule" id="PRU00268"/>
    </source>
</evidence>
<protein>
    <recommendedName>
        <fullName evidence="4">Small ribosomal subunit protein uS5</fullName>
    </recommendedName>
    <alternativeName>
        <fullName evidence="5">40S ribosomal protein S2</fullName>
    </alternativeName>
</protein>
<dbReference type="PROSITE" id="PS00585">
    <property type="entry name" value="RIBOSOMAL_S5"/>
    <property type="match status" value="1"/>
</dbReference>
<dbReference type="EMBL" id="AFBI03000026">
    <property type="protein sequence ID" value="EJW04001.1"/>
    <property type="molecule type" value="Genomic_DNA"/>
</dbReference>
<evidence type="ECO:0000259" key="8">
    <source>
        <dbReference type="PROSITE" id="PS50881"/>
    </source>
</evidence>
<dbReference type="OrthoDB" id="10253125at2759"/>
<reference evidence="10" key="2">
    <citation type="submission" date="2015-07" db="EMBL/GenBank/DDBJ databases">
        <title>Contrasting host-pathogen interactions and genome evolution in two generalist and specialist microsporidian pathogens of mosquitoes.</title>
        <authorList>
            <consortium name="The Broad Institute Genomics Platform"/>
            <consortium name="The Broad Institute Genome Sequencing Center for Infectious Disease"/>
            <person name="Cuomo C.A."/>
            <person name="Sanscrainte N.D."/>
            <person name="Goldberg J.M."/>
            <person name="Heiman D."/>
            <person name="Young S."/>
            <person name="Zeng Q."/>
            <person name="Becnel J.J."/>
            <person name="Birren B.W."/>
        </authorList>
    </citation>
    <scope>NUCLEOTIDE SEQUENCE [LARGE SCALE GENOMIC DNA]</scope>
    <source>
        <strain evidence="10">USNM 41457</strain>
    </source>
</reference>
<dbReference type="PANTHER" id="PTHR13718:SF4">
    <property type="entry name" value="40S RIBOSOMAL PROTEIN S2"/>
    <property type="match status" value="1"/>
</dbReference>
<dbReference type="Gene3D" id="3.30.230.10">
    <property type="match status" value="1"/>
</dbReference>